<proteinExistence type="predicted"/>
<protein>
    <submittedName>
        <fullName evidence="2">Uncharacterized protein</fullName>
    </submittedName>
</protein>
<gene>
    <name evidence="2" type="ORF">LPLAT_LOCUS13124</name>
</gene>
<accession>A0AAV2P5U7</accession>
<dbReference type="Proteomes" id="UP001497644">
    <property type="component" value="Chromosome 8"/>
</dbReference>
<reference evidence="2" key="1">
    <citation type="submission" date="2024-04" db="EMBL/GenBank/DDBJ databases">
        <authorList>
            <consortium name="Molecular Ecology Group"/>
        </authorList>
    </citation>
    <scope>NUCLEOTIDE SEQUENCE</scope>
</reference>
<feature type="compositionally biased region" description="Basic residues" evidence="1">
    <location>
        <begin position="1"/>
        <end position="12"/>
    </location>
</feature>
<evidence type="ECO:0000313" key="3">
    <source>
        <dbReference type="Proteomes" id="UP001497644"/>
    </source>
</evidence>
<dbReference type="EMBL" id="OZ034831">
    <property type="protein sequence ID" value="CAL1687968.1"/>
    <property type="molecule type" value="Genomic_DNA"/>
</dbReference>
<evidence type="ECO:0000256" key="1">
    <source>
        <dbReference type="SAM" id="MobiDB-lite"/>
    </source>
</evidence>
<feature type="region of interest" description="Disordered" evidence="1">
    <location>
        <begin position="138"/>
        <end position="160"/>
    </location>
</feature>
<organism evidence="2 3">
    <name type="scientific">Lasius platythorax</name>
    <dbReference type="NCBI Taxonomy" id="488582"/>
    <lineage>
        <taxon>Eukaryota</taxon>
        <taxon>Metazoa</taxon>
        <taxon>Ecdysozoa</taxon>
        <taxon>Arthropoda</taxon>
        <taxon>Hexapoda</taxon>
        <taxon>Insecta</taxon>
        <taxon>Pterygota</taxon>
        <taxon>Neoptera</taxon>
        <taxon>Endopterygota</taxon>
        <taxon>Hymenoptera</taxon>
        <taxon>Apocrita</taxon>
        <taxon>Aculeata</taxon>
        <taxon>Formicoidea</taxon>
        <taxon>Formicidae</taxon>
        <taxon>Formicinae</taxon>
        <taxon>Lasius</taxon>
        <taxon>Lasius</taxon>
    </lineage>
</organism>
<evidence type="ECO:0000313" key="2">
    <source>
        <dbReference type="EMBL" id="CAL1687968.1"/>
    </source>
</evidence>
<name>A0AAV2P5U7_9HYME</name>
<sequence>MGHRSCIVRHRPTTLPGAPSRTRVDAHRRPGRADKKRGPSRSRTTYVVIIVLEGRRPDGSIGHFRPIFTPSGFGERLTAGPTIDRSTTTAVVFDAESGKSINEVVESSVHGCWQARAAGIPDKHRACESISEFEARSRILEEPGGPSTSSSSSSSIERSSGSINTLIPSSIAGLPVRSPYSIRFVKSIRRSSRRTNRPTGIVVVDLEKRFSIIARPILLFFHRLSNERAVTRVEYVSIFLSGSRSQFFQSAIPRTTEPYERIRFTSSSRGSLILVAVPFRAAAMTFRRGTSFR</sequence>
<keyword evidence="3" id="KW-1185">Reference proteome</keyword>
<feature type="compositionally biased region" description="Low complexity" evidence="1">
    <location>
        <begin position="147"/>
        <end position="160"/>
    </location>
</feature>
<dbReference type="AlphaFoldDB" id="A0AAV2P5U7"/>
<feature type="region of interest" description="Disordered" evidence="1">
    <location>
        <begin position="1"/>
        <end position="41"/>
    </location>
</feature>
<feature type="compositionally biased region" description="Basic and acidic residues" evidence="1">
    <location>
        <begin position="22"/>
        <end position="37"/>
    </location>
</feature>